<dbReference type="OrthoDB" id="459617at2"/>
<gene>
    <name evidence="2" type="ORF">MNAB215_3418</name>
</gene>
<evidence type="ECO:0000313" key="2">
    <source>
        <dbReference type="EMBL" id="SPM41213.1"/>
    </source>
</evidence>
<dbReference type="Pfam" id="PF12680">
    <property type="entry name" value="SnoaL_2"/>
    <property type="match status" value="1"/>
</dbReference>
<dbReference type="STRING" id="1841861.GCA_900157365_01737"/>
<sequence>MPTADDKVQAITDTVNRYIALLGDGDVDGLVSLYADDATVEDPVGGEVHIGSQAIKGFYSALGFQEANVDRSAELVSLRVAGNEAAFHFRLIVAAGDSKIRIEPIDTMVFNDDGKVSAMKAYWSAADVTQL</sequence>
<accession>A0A2U3PBR6</accession>
<feature type="domain" description="SnoaL-like" evidence="1">
    <location>
        <begin position="15"/>
        <end position="117"/>
    </location>
</feature>
<dbReference type="RefSeq" id="WP_077079867.1">
    <property type="nucleotide sequence ID" value="NZ_FUEZ01000004.1"/>
</dbReference>
<dbReference type="InterPro" id="IPR032710">
    <property type="entry name" value="NTF2-like_dom_sf"/>
</dbReference>
<name>A0A2U3PBR6_9MYCO</name>
<evidence type="ECO:0000313" key="3">
    <source>
        <dbReference type="Proteomes" id="UP000240424"/>
    </source>
</evidence>
<keyword evidence="3" id="KW-1185">Reference proteome</keyword>
<dbReference type="SUPFAM" id="SSF54427">
    <property type="entry name" value="NTF2-like"/>
    <property type="match status" value="1"/>
</dbReference>
<dbReference type="InterPro" id="IPR037401">
    <property type="entry name" value="SnoaL-like"/>
</dbReference>
<reference evidence="2 3" key="1">
    <citation type="submission" date="2017-01" db="EMBL/GenBank/DDBJ databases">
        <authorList>
            <consortium name="Urmite Genomes"/>
        </authorList>
    </citation>
    <scope>NUCLEOTIDE SEQUENCE [LARGE SCALE GENOMIC DNA]</scope>
    <source>
        <strain evidence="2 3">AB215</strain>
    </source>
</reference>
<proteinExistence type="predicted"/>
<dbReference type="Proteomes" id="UP000240424">
    <property type="component" value="Unassembled WGS sequence"/>
</dbReference>
<evidence type="ECO:0000259" key="1">
    <source>
        <dbReference type="Pfam" id="PF12680"/>
    </source>
</evidence>
<organism evidence="2 3">
    <name type="scientific">Mycobacterium numidiamassiliense</name>
    <dbReference type="NCBI Taxonomy" id="1841861"/>
    <lineage>
        <taxon>Bacteria</taxon>
        <taxon>Bacillati</taxon>
        <taxon>Actinomycetota</taxon>
        <taxon>Actinomycetes</taxon>
        <taxon>Mycobacteriales</taxon>
        <taxon>Mycobacteriaceae</taxon>
        <taxon>Mycobacterium</taxon>
    </lineage>
</organism>
<dbReference type="EMBL" id="FUEZ01000004">
    <property type="protein sequence ID" value="SPM41213.1"/>
    <property type="molecule type" value="Genomic_DNA"/>
</dbReference>
<dbReference type="GO" id="GO:0016853">
    <property type="term" value="F:isomerase activity"/>
    <property type="evidence" value="ECO:0007669"/>
    <property type="project" value="UniProtKB-KW"/>
</dbReference>
<keyword evidence="2" id="KW-0413">Isomerase</keyword>
<dbReference type="Gene3D" id="3.10.450.50">
    <property type="match status" value="1"/>
</dbReference>
<dbReference type="AlphaFoldDB" id="A0A2U3PBR6"/>
<protein>
    <submittedName>
        <fullName evidence="2">Ketosteroid isomerase-related protein</fullName>
    </submittedName>
</protein>